<dbReference type="InterPro" id="IPR003812">
    <property type="entry name" value="Fido"/>
</dbReference>
<dbReference type="eggNOG" id="COG3177">
    <property type="taxonomic scope" value="Bacteria"/>
</dbReference>
<dbReference type="Pfam" id="PF02661">
    <property type="entry name" value="Fic"/>
    <property type="match status" value="1"/>
</dbReference>
<dbReference type="SUPFAM" id="SSF140931">
    <property type="entry name" value="Fic-like"/>
    <property type="match status" value="1"/>
</dbReference>
<gene>
    <name evidence="2" type="ORF">GCWU0000282_002925</name>
</gene>
<sequence>MNMDKKANIFLAKKLFAELVFNTAYIEGVNVTFPQTQAIIDGAIVNNVPVSDIQTVLNLRDAWKFMLDTLDEPLTLEYICKINSLVSRNESLEWGVLRSGTIGVGGTDYLPPVPDKAEVEKRIEEINNIPDIYERAIEYFCCSVRGQLFWDGNKRTSTIVASKILISEGKGVLTIGKKEALSFNEALLHFYDTADSSLLKECLMGCIKGGNGGL</sequence>
<name>V2Y273_9FIRM</name>
<dbReference type="EMBL" id="ACIL03000019">
    <property type="protein sequence ID" value="ESL01806.1"/>
    <property type="molecule type" value="Genomic_DNA"/>
</dbReference>
<reference evidence="2 3" key="1">
    <citation type="submission" date="2013-06" db="EMBL/GenBank/DDBJ databases">
        <authorList>
            <person name="Weinstock G."/>
            <person name="Sodergren E."/>
            <person name="Clifton S."/>
            <person name="Fulton L."/>
            <person name="Fulton B."/>
            <person name="Courtney L."/>
            <person name="Fronick C."/>
            <person name="Harrison M."/>
            <person name="Strong C."/>
            <person name="Farmer C."/>
            <person name="Delahaunty K."/>
            <person name="Markovic C."/>
            <person name="Hall O."/>
            <person name="Minx P."/>
            <person name="Tomlinson C."/>
            <person name="Mitreva M."/>
            <person name="Nelson J."/>
            <person name="Hou S."/>
            <person name="Wollam A."/>
            <person name="Pepin K.H."/>
            <person name="Johnson M."/>
            <person name="Bhonagiri V."/>
            <person name="Nash W.E."/>
            <person name="Warren W."/>
            <person name="Chinwalla A."/>
            <person name="Mardis E.R."/>
            <person name="Wilson R.K."/>
        </authorList>
    </citation>
    <scope>NUCLEOTIDE SEQUENCE [LARGE SCALE GENOMIC DNA]</scope>
    <source>
        <strain evidence="2 3">ATCC 51271</strain>
    </source>
</reference>
<accession>V2Y273</accession>
<protein>
    <recommendedName>
        <fullName evidence="1">Fido domain-containing protein</fullName>
    </recommendedName>
</protein>
<dbReference type="Gene3D" id="1.10.3290.10">
    <property type="entry name" value="Fido-like domain"/>
    <property type="match status" value="1"/>
</dbReference>
<dbReference type="PROSITE" id="PS51459">
    <property type="entry name" value="FIDO"/>
    <property type="match status" value="1"/>
</dbReference>
<dbReference type="AlphaFoldDB" id="V2Y273"/>
<evidence type="ECO:0000313" key="2">
    <source>
        <dbReference type="EMBL" id="ESL01806.1"/>
    </source>
</evidence>
<evidence type="ECO:0000313" key="3">
    <source>
        <dbReference type="Proteomes" id="UP000018227"/>
    </source>
</evidence>
<evidence type="ECO:0000259" key="1">
    <source>
        <dbReference type="PROSITE" id="PS51459"/>
    </source>
</evidence>
<keyword evidence="3" id="KW-1185">Reference proteome</keyword>
<organism evidence="2 3">
    <name type="scientific">Catonella morbi ATCC 51271</name>
    <dbReference type="NCBI Taxonomy" id="592026"/>
    <lineage>
        <taxon>Bacteria</taxon>
        <taxon>Bacillati</taxon>
        <taxon>Bacillota</taxon>
        <taxon>Clostridia</taxon>
        <taxon>Lachnospirales</taxon>
        <taxon>Lachnospiraceae</taxon>
        <taxon>Catonella</taxon>
    </lineage>
</organism>
<dbReference type="HOGENOM" id="CLU_077430_1_0_9"/>
<dbReference type="STRING" id="592026.GCWU0000282_002925"/>
<dbReference type="Proteomes" id="UP000018227">
    <property type="component" value="Unassembled WGS sequence"/>
</dbReference>
<dbReference type="InterPro" id="IPR036597">
    <property type="entry name" value="Fido-like_dom_sf"/>
</dbReference>
<comment type="caution">
    <text evidence="2">The sequence shown here is derived from an EMBL/GenBank/DDBJ whole genome shotgun (WGS) entry which is preliminary data.</text>
</comment>
<proteinExistence type="predicted"/>
<feature type="domain" description="Fido" evidence="1">
    <location>
        <begin position="74"/>
        <end position="209"/>
    </location>
</feature>